<dbReference type="Pfam" id="PF00072">
    <property type="entry name" value="Response_reg"/>
    <property type="match status" value="1"/>
</dbReference>
<dbReference type="EMBL" id="CADCWO010000267">
    <property type="protein sequence ID" value="CAA9590615.1"/>
    <property type="molecule type" value="Genomic_DNA"/>
</dbReference>
<dbReference type="EC" id="2.7.13.3" evidence="2"/>
<evidence type="ECO:0000256" key="4">
    <source>
        <dbReference type="ARBA" id="ARBA00022679"/>
    </source>
</evidence>
<dbReference type="SMART" id="SM00388">
    <property type="entry name" value="HisKA"/>
    <property type="match status" value="1"/>
</dbReference>
<feature type="domain" description="Histidine kinase" evidence="9">
    <location>
        <begin position="185"/>
        <end position="396"/>
    </location>
</feature>
<dbReference type="Pfam" id="PF00512">
    <property type="entry name" value="HisKA"/>
    <property type="match status" value="1"/>
</dbReference>
<dbReference type="PRINTS" id="PR00344">
    <property type="entry name" value="BCTRLSENSOR"/>
</dbReference>
<proteinExistence type="predicted"/>
<dbReference type="GO" id="GO:0007234">
    <property type="term" value="P:osmosensory signaling via phosphorelay pathway"/>
    <property type="evidence" value="ECO:0007669"/>
    <property type="project" value="TreeGrafter"/>
</dbReference>
<evidence type="ECO:0000256" key="5">
    <source>
        <dbReference type="ARBA" id="ARBA00022777"/>
    </source>
</evidence>
<evidence type="ECO:0000256" key="8">
    <source>
        <dbReference type="SAM" id="Coils"/>
    </source>
</evidence>
<dbReference type="InterPro" id="IPR005467">
    <property type="entry name" value="His_kinase_dom"/>
</dbReference>
<dbReference type="GO" id="GO:0030295">
    <property type="term" value="F:protein kinase activator activity"/>
    <property type="evidence" value="ECO:0007669"/>
    <property type="project" value="TreeGrafter"/>
</dbReference>
<evidence type="ECO:0000256" key="7">
    <source>
        <dbReference type="PROSITE-ProRule" id="PRU00169"/>
    </source>
</evidence>
<dbReference type="SMART" id="SM00387">
    <property type="entry name" value="HATPase_c"/>
    <property type="match status" value="1"/>
</dbReference>
<sequence>MQPEPVNILLVDDHPENLLALEALLEGLGQNLVRANSGPEALRCLLSQDFAVILLDVQMPGIDGFETAKLIRARPRSQLTPIIFLTAFSKTDTLVSKGYSLGAVDYLIKPLQPEILRSKVTVFVELFKKTAQVKQQAAELAVINQEIQTLNAELEHRVRERTLSLAQVAANLEQRNRELDQFAYVTSHDLKAPLRAIANLSEWIEEDLNDKLTEETRHQMNLLRGRVQRMTALIDGLLQYSRVGRLPSDVEWVSIETLLAEIIDSLAPPPQFTVEIAAGMPTFRTERLALQQVFANLLGNAFKHHRRADGRVKVSSQDQGDSYEFTVSDDGPGIEPQFHEKVFGIFQTLEARDKTENTGIGLSLVKKIVEGKGGSIILDSQPGQGATFRFTWPKFTPEDQTEST</sequence>
<dbReference type="SUPFAM" id="SSF55874">
    <property type="entry name" value="ATPase domain of HSP90 chaperone/DNA topoisomerase II/histidine kinase"/>
    <property type="match status" value="1"/>
</dbReference>
<evidence type="ECO:0000256" key="6">
    <source>
        <dbReference type="ARBA" id="ARBA00023012"/>
    </source>
</evidence>
<dbReference type="SUPFAM" id="SSF52172">
    <property type="entry name" value="CheY-like"/>
    <property type="match status" value="1"/>
</dbReference>
<evidence type="ECO:0000259" key="10">
    <source>
        <dbReference type="PROSITE" id="PS50110"/>
    </source>
</evidence>
<name>A0A6J4VZP7_9CYAN</name>
<accession>A0A6J4VZP7</accession>
<dbReference type="AlphaFoldDB" id="A0A6J4VZP7"/>
<organism evidence="11">
    <name type="scientific">uncultured Synechococcales cyanobacterium</name>
    <dbReference type="NCBI Taxonomy" id="1936017"/>
    <lineage>
        <taxon>Bacteria</taxon>
        <taxon>Bacillati</taxon>
        <taxon>Cyanobacteriota</taxon>
        <taxon>Cyanophyceae</taxon>
        <taxon>Synechococcales</taxon>
        <taxon>environmental samples</taxon>
    </lineage>
</organism>
<feature type="coiled-coil region" evidence="8">
    <location>
        <begin position="133"/>
        <end position="160"/>
    </location>
</feature>
<dbReference type="InterPro" id="IPR011006">
    <property type="entry name" value="CheY-like_superfamily"/>
</dbReference>
<dbReference type="CDD" id="cd00082">
    <property type="entry name" value="HisKA"/>
    <property type="match status" value="1"/>
</dbReference>
<dbReference type="GO" id="GO:0000155">
    <property type="term" value="F:phosphorelay sensor kinase activity"/>
    <property type="evidence" value="ECO:0007669"/>
    <property type="project" value="InterPro"/>
</dbReference>
<dbReference type="SUPFAM" id="SSF47384">
    <property type="entry name" value="Homodimeric domain of signal transducing histidine kinase"/>
    <property type="match status" value="1"/>
</dbReference>
<dbReference type="InterPro" id="IPR003661">
    <property type="entry name" value="HisK_dim/P_dom"/>
</dbReference>
<dbReference type="Gene3D" id="3.40.50.2300">
    <property type="match status" value="1"/>
</dbReference>
<protein>
    <recommendedName>
        <fullName evidence="2">histidine kinase</fullName>
        <ecNumber evidence="2">2.7.13.3</ecNumber>
    </recommendedName>
</protein>
<dbReference type="GO" id="GO:0000156">
    <property type="term" value="F:phosphorelay response regulator activity"/>
    <property type="evidence" value="ECO:0007669"/>
    <property type="project" value="TreeGrafter"/>
</dbReference>
<dbReference type="InterPro" id="IPR036097">
    <property type="entry name" value="HisK_dim/P_sf"/>
</dbReference>
<dbReference type="InterPro" id="IPR001789">
    <property type="entry name" value="Sig_transdc_resp-reg_receiver"/>
</dbReference>
<keyword evidence="8" id="KW-0175">Coiled coil</keyword>
<reference evidence="11" key="1">
    <citation type="submission" date="2020-02" db="EMBL/GenBank/DDBJ databases">
        <authorList>
            <person name="Meier V. D."/>
        </authorList>
    </citation>
    <scope>NUCLEOTIDE SEQUENCE</scope>
    <source>
        <strain evidence="11">AVDCRST_MAG81</strain>
    </source>
</reference>
<dbReference type="PROSITE" id="PS50110">
    <property type="entry name" value="RESPONSE_REGULATORY"/>
    <property type="match status" value="1"/>
</dbReference>
<dbReference type="PANTHER" id="PTHR42878:SF15">
    <property type="entry name" value="BACTERIOPHYTOCHROME"/>
    <property type="match status" value="1"/>
</dbReference>
<evidence type="ECO:0000256" key="3">
    <source>
        <dbReference type="ARBA" id="ARBA00022553"/>
    </source>
</evidence>
<evidence type="ECO:0000256" key="1">
    <source>
        <dbReference type="ARBA" id="ARBA00000085"/>
    </source>
</evidence>
<keyword evidence="6" id="KW-0902">Two-component regulatory system</keyword>
<keyword evidence="3 7" id="KW-0597">Phosphoprotein</keyword>
<dbReference type="Gene3D" id="3.30.565.10">
    <property type="entry name" value="Histidine kinase-like ATPase, C-terminal domain"/>
    <property type="match status" value="1"/>
</dbReference>
<dbReference type="Gene3D" id="1.10.287.130">
    <property type="match status" value="1"/>
</dbReference>
<dbReference type="SMART" id="SM00448">
    <property type="entry name" value="REC"/>
    <property type="match status" value="1"/>
</dbReference>
<evidence type="ECO:0000313" key="11">
    <source>
        <dbReference type="EMBL" id="CAA9590615.1"/>
    </source>
</evidence>
<comment type="catalytic activity">
    <reaction evidence="1">
        <text>ATP + protein L-histidine = ADP + protein N-phospho-L-histidine.</text>
        <dbReference type="EC" id="2.7.13.3"/>
    </reaction>
</comment>
<evidence type="ECO:0000256" key="2">
    <source>
        <dbReference type="ARBA" id="ARBA00012438"/>
    </source>
</evidence>
<dbReference type="PROSITE" id="PS50109">
    <property type="entry name" value="HIS_KIN"/>
    <property type="match status" value="1"/>
</dbReference>
<dbReference type="Pfam" id="PF02518">
    <property type="entry name" value="HATPase_c"/>
    <property type="match status" value="1"/>
</dbReference>
<feature type="modified residue" description="4-aspartylphosphate" evidence="7">
    <location>
        <position position="56"/>
    </location>
</feature>
<feature type="domain" description="Response regulatory" evidence="10">
    <location>
        <begin position="7"/>
        <end position="124"/>
    </location>
</feature>
<evidence type="ECO:0000259" key="9">
    <source>
        <dbReference type="PROSITE" id="PS50109"/>
    </source>
</evidence>
<dbReference type="InterPro" id="IPR050351">
    <property type="entry name" value="BphY/WalK/GraS-like"/>
</dbReference>
<keyword evidence="5 11" id="KW-0418">Kinase</keyword>
<gene>
    <name evidence="11" type="ORF">AVDCRST_MAG81-5222</name>
</gene>
<dbReference type="InterPro" id="IPR003594">
    <property type="entry name" value="HATPase_dom"/>
</dbReference>
<keyword evidence="4" id="KW-0808">Transferase</keyword>
<dbReference type="InterPro" id="IPR004358">
    <property type="entry name" value="Sig_transdc_His_kin-like_C"/>
</dbReference>
<dbReference type="InterPro" id="IPR036890">
    <property type="entry name" value="HATPase_C_sf"/>
</dbReference>
<dbReference type="PANTHER" id="PTHR42878">
    <property type="entry name" value="TWO-COMPONENT HISTIDINE KINASE"/>
    <property type="match status" value="1"/>
</dbReference>